<dbReference type="PANTHER" id="PTHR43479:SF7">
    <property type="entry name" value="TETR-FAMILY TRANSCRIPTIONAL REGULATOR"/>
    <property type="match status" value="1"/>
</dbReference>
<dbReference type="GO" id="GO:0003677">
    <property type="term" value="F:DNA binding"/>
    <property type="evidence" value="ECO:0007669"/>
    <property type="project" value="UniProtKB-UniRule"/>
</dbReference>
<dbReference type="OrthoDB" id="9810250at2"/>
<dbReference type="Proteomes" id="UP000321558">
    <property type="component" value="Unassembled WGS sequence"/>
</dbReference>
<gene>
    <name evidence="5" type="ORF">OSO01_07750</name>
</gene>
<evidence type="ECO:0000313" key="5">
    <source>
        <dbReference type="EMBL" id="GEN86036.1"/>
    </source>
</evidence>
<keyword evidence="1" id="KW-0678">Repressor</keyword>
<organism evidence="5 6">
    <name type="scientific">Oceanobacillus sojae</name>
    <dbReference type="NCBI Taxonomy" id="582851"/>
    <lineage>
        <taxon>Bacteria</taxon>
        <taxon>Bacillati</taxon>
        <taxon>Bacillota</taxon>
        <taxon>Bacilli</taxon>
        <taxon>Bacillales</taxon>
        <taxon>Bacillaceae</taxon>
        <taxon>Oceanobacillus</taxon>
    </lineage>
</organism>
<proteinExistence type="predicted"/>
<reference evidence="5 6" key="1">
    <citation type="submission" date="2019-07" db="EMBL/GenBank/DDBJ databases">
        <title>Whole genome shotgun sequence of Oceanobacillus sojae NBRC 105379.</title>
        <authorList>
            <person name="Hosoyama A."/>
            <person name="Uohara A."/>
            <person name="Ohji S."/>
            <person name="Ichikawa N."/>
        </authorList>
    </citation>
    <scope>NUCLEOTIDE SEQUENCE [LARGE SCALE GENOMIC DNA]</scope>
    <source>
        <strain evidence="5 6">NBRC 105379</strain>
    </source>
</reference>
<dbReference type="AlphaFoldDB" id="A0A511ZF21"/>
<name>A0A511ZF21_9BACI</name>
<dbReference type="Gene3D" id="1.10.357.10">
    <property type="entry name" value="Tetracycline Repressor, domain 2"/>
    <property type="match status" value="1"/>
</dbReference>
<dbReference type="InterPro" id="IPR001647">
    <property type="entry name" value="HTH_TetR"/>
</dbReference>
<dbReference type="STRING" id="582851.GCA_900162665_04402"/>
<dbReference type="Pfam" id="PF14278">
    <property type="entry name" value="TetR_C_8"/>
    <property type="match status" value="1"/>
</dbReference>
<evidence type="ECO:0000256" key="1">
    <source>
        <dbReference type="ARBA" id="ARBA00022491"/>
    </source>
</evidence>
<dbReference type="InterPro" id="IPR009057">
    <property type="entry name" value="Homeodomain-like_sf"/>
</dbReference>
<evidence type="ECO:0000256" key="3">
    <source>
        <dbReference type="PROSITE-ProRule" id="PRU00335"/>
    </source>
</evidence>
<dbReference type="InterPro" id="IPR039532">
    <property type="entry name" value="TetR_C_Firmicutes"/>
</dbReference>
<keyword evidence="2 3" id="KW-0238">DNA-binding</keyword>
<dbReference type="RefSeq" id="WP_147208887.1">
    <property type="nucleotide sequence ID" value="NZ_BJYM01000003.1"/>
</dbReference>
<keyword evidence="6" id="KW-1185">Reference proteome</keyword>
<dbReference type="EMBL" id="BJYM01000003">
    <property type="protein sequence ID" value="GEN86036.1"/>
    <property type="molecule type" value="Genomic_DNA"/>
</dbReference>
<dbReference type="PANTHER" id="PTHR43479">
    <property type="entry name" value="ACREF/ENVCD OPERON REPRESSOR-RELATED"/>
    <property type="match status" value="1"/>
</dbReference>
<sequence length="185" mass="22138">MNLNDLRVIKTKKTFHEALVKLLMDKPMESISVSEICKLAKVNRGTFYLHYDQKECLFEEYFKVVMEDLEDSYQGAYRDLQVQPHEVDPSSLRIFHHVKKYGDFYKIVFTNKASLSYYYLFYEKIKLLLGEVLKLYKNEDIDIQLYTAYQANALVGMIMYWVADDFSYSLDYMNEQYALFYRMSI</sequence>
<comment type="caution">
    <text evidence="5">The sequence shown here is derived from an EMBL/GenBank/DDBJ whole genome shotgun (WGS) entry which is preliminary data.</text>
</comment>
<dbReference type="SUPFAM" id="SSF46689">
    <property type="entry name" value="Homeodomain-like"/>
    <property type="match status" value="1"/>
</dbReference>
<feature type="DNA-binding region" description="H-T-H motif" evidence="3">
    <location>
        <begin position="32"/>
        <end position="51"/>
    </location>
</feature>
<protein>
    <submittedName>
        <fullName evidence="5">TetR family transcriptional regulator</fullName>
    </submittedName>
</protein>
<accession>A0A511ZF21</accession>
<feature type="domain" description="HTH tetR-type" evidence="4">
    <location>
        <begin position="9"/>
        <end position="69"/>
    </location>
</feature>
<dbReference type="PROSITE" id="PS50977">
    <property type="entry name" value="HTH_TETR_2"/>
    <property type="match status" value="1"/>
</dbReference>
<evidence type="ECO:0000259" key="4">
    <source>
        <dbReference type="PROSITE" id="PS50977"/>
    </source>
</evidence>
<dbReference type="InterPro" id="IPR050624">
    <property type="entry name" value="HTH-type_Tx_Regulator"/>
</dbReference>
<evidence type="ECO:0000313" key="6">
    <source>
        <dbReference type="Proteomes" id="UP000321558"/>
    </source>
</evidence>
<dbReference type="Pfam" id="PF00440">
    <property type="entry name" value="TetR_N"/>
    <property type="match status" value="1"/>
</dbReference>
<evidence type="ECO:0000256" key="2">
    <source>
        <dbReference type="ARBA" id="ARBA00023125"/>
    </source>
</evidence>